<accession>A0AAN9SU03</accession>
<dbReference type="InterPro" id="IPR045103">
    <property type="entry name" value="RNF5/RNF185-like"/>
</dbReference>
<sequence>MELDLNQEPSNPTHPSQEQLDSLLEELESTQEHVQERIRRLEVITSRGRQYQRRPLLRTPIQTTNFTGQASARADAHNEGIESQEVEERVFENGKGCKRKRYHLIGKALGVEADASDEGGSSRDFYDCNICLDRARDPILTCCGHLFCWPCFYRVPYASRNARECPVCKGELTENGIIPIYGNTSDNGRCDSGLEAGLKIPPRPAAPRMESFRQQLISQGVPSSIIQHIQQINDLIGGLGVQFLSQNPNTTTHRNNSLLVQPRPQIGNGRSTASSPSPISTLLVQRATSFSSLYTALSSAMQSAERLVEDLESYIHVNRNSIPNVNVAATNSTNAPFVRNVVDTTPEIFVEIMGTNSNREVETSLLDHSSSQSGSTYVSSSGPVSNDSRRRRTR</sequence>
<evidence type="ECO:0000256" key="1">
    <source>
        <dbReference type="ARBA" id="ARBA00000900"/>
    </source>
</evidence>
<keyword evidence="3 6" id="KW-0808">Transferase</keyword>
<comment type="domain">
    <text evidence="6">The RING-type zinc finger domain is responsible for E3 ligase activity.</text>
</comment>
<evidence type="ECO:0000313" key="9">
    <source>
        <dbReference type="EMBL" id="KAK7405452.1"/>
    </source>
</evidence>
<keyword evidence="4 6" id="KW-0833">Ubl conjugation pathway</keyword>
<feature type="region of interest" description="Disordered" evidence="7">
    <location>
        <begin position="366"/>
        <end position="394"/>
    </location>
</feature>
<feature type="domain" description="RING-type" evidence="8">
    <location>
        <begin position="128"/>
        <end position="169"/>
    </location>
</feature>
<organism evidence="9 10">
    <name type="scientific">Psophocarpus tetragonolobus</name>
    <name type="common">Winged bean</name>
    <name type="synonym">Dolichos tetragonolobus</name>
    <dbReference type="NCBI Taxonomy" id="3891"/>
    <lineage>
        <taxon>Eukaryota</taxon>
        <taxon>Viridiplantae</taxon>
        <taxon>Streptophyta</taxon>
        <taxon>Embryophyta</taxon>
        <taxon>Tracheophyta</taxon>
        <taxon>Spermatophyta</taxon>
        <taxon>Magnoliopsida</taxon>
        <taxon>eudicotyledons</taxon>
        <taxon>Gunneridae</taxon>
        <taxon>Pentapetalae</taxon>
        <taxon>rosids</taxon>
        <taxon>fabids</taxon>
        <taxon>Fabales</taxon>
        <taxon>Fabaceae</taxon>
        <taxon>Papilionoideae</taxon>
        <taxon>50 kb inversion clade</taxon>
        <taxon>NPAAA clade</taxon>
        <taxon>indigoferoid/millettioid clade</taxon>
        <taxon>Phaseoleae</taxon>
        <taxon>Psophocarpus</taxon>
    </lineage>
</organism>
<evidence type="ECO:0000313" key="10">
    <source>
        <dbReference type="Proteomes" id="UP001386955"/>
    </source>
</evidence>
<dbReference type="EMBL" id="JAYMYS010000002">
    <property type="protein sequence ID" value="KAK7405452.1"/>
    <property type="molecule type" value="Genomic_DNA"/>
</dbReference>
<feature type="compositionally biased region" description="Low complexity" evidence="7">
    <location>
        <begin position="366"/>
        <end position="385"/>
    </location>
</feature>
<comment type="catalytic activity">
    <reaction evidence="1 6">
        <text>S-ubiquitinyl-[E2 ubiquitin-conjugating enzyme]-L-cysteine + [acceptor protein]-L-lysine = [E2 ubiquitin-conjugating enzyme]-L-cysteine + N(6)-ubiquitinyl-[acceptor protein]-L-lysine.</text>
        <dbReference type="EC" id="2.3.2.27"/>
    </reaction>
</comment>
<dbReference type="Pfam" id="PF14634">
    <property type="entry name" value="zf-RING_5"/>
    <property type="match status" value="1"/>
</dbReference>
<dbReference type="EC" id="2.3.2.27" evidence="6"/>
<gene>
    <name evidence="9" type="ORF">VNO78_06755</name>
</gene>
<evidence type="ECO:0000256" key="4">
    <source>
        <dbReference type="ARBA" id="ARBA00022786"/>
    </source>
</evidence>
<evidence type="ECO:0000256" key="6">
    <source>
        <dbReference type="RuleBase" id="RU369090"/>
    </source>
</evidence>
<comment type="function">
    <text evidence="6">E3 ubiquitin-protein ligase.</text>
</comment>
<dbReference type="AlphaFoldDB" id="A0AAN9SU03"/>
<dbReference type="GO" id="GO:0061630">
    <property type="term" value="F:ubiquitin protein ligase activity"/>
    <property type="evidence" value="ECO:0007669"/>
    <property type="project" value="UniProtKB-UniRule"/>
</dbReference>
<keyword evidence="5 6" id="KW-0863">Zinc-finger</keyword>
<keyword evidence="6" id="KW-0862">Zinc</keyword>
<dbReference type="Proteomes" id="UP001386955">
    <property type="component" value="Unassembled WGS sequence"/>
</dbReference>
<dbReference type="PANTHER" id="PTHR12313">
    <property type="entry name" value="E3 UBIQUITIN-PROTEIN LIGASE RNF5-RELATED"/>
    <property type="match status" value="1"/>
</dbReference>
<name>A0AAN9SU03_PSOTE</name>
<feature type="region of interest" description="Disordered" evidence="7">
    <location>
        <begin position="252"/>
        <end position="277"/>
    </location>
</feature>
<reference evidence="9 10" key="1">
    <citation type="submission" date="2024-01" db="EMBL/GenBank/DDBJ databases">
        <title>The genomes of 5 underutilized Papilionoideae crops provide insights into root nodulation and disease resistanc.</title>
        <authorList>
            <person name="Jiang F."/>
        </authorList>
    </citation>
    <scope>NUCLEOTIDE SEQUENCE [LARGE SCALE GENOMIC DNA]</scope>
    <source>
        <strain evidence="9">DUOXIRENSHENG_FW03</strain>
        <tissue evidence="9">Leaves</tissue>
    </source>
</reference>
<feature type="region of interest" description="Disordered" evidence="7">
    <location>
        <begin position="1"/>
        <end position="21"/>
    </location>
</feature>
<evidence type="ECO:0000259" key="8">
    <source>
        <dbReference type="PROSITE" id="PS50089"/>
    </source>
</evidence>
<dbReference type="SMART" id="SM00184">
    <property type="entry name" value="RING"/>
    <property type="match status" value="1"/>
</dbReference>
<feature type="compositionally biased region" description="Polar residues" evidence="7">
    <location>
        <begin position="268"/>
        <end position="277"/>
    </location>
</feature>
<evidence type="ECO:0000256" key="7">
    <source>
        <dbReference type="SAM" id="MobiDB-lite"/>
    </source>
</evidence>
<dbReference type="InterPro" id="IPR013083">
    <property type="entry name" value="Znf_RING/FYVE/PHD"/>
</dbReference>
<dbReference type="GO" id="GO:0008270">
    <property type="term" value="F:zinc ion binding"/>
    <property type="evidence" value="ECO:0007669"/>
    <property type="project" value="UniProtKB-KW"/>
</dbReference>
<keyword evidence="10" id="KW-1185">Reference proteome</keyword>
<keyword evidence="6" id="KW-0479">Metal-binding</keyword>
<dbReference type="SUPFAM" id="SSF57850">
    <property type="entry name" value="RING/U-box"/>
    <property type="match status" value="1"/>
</dbReference>
<evidence type="ECO:0000256" key="3">
    <source>
        <dbReference type="ARBA" id="ARBA00022679"/>
    </source>
</evidence>
<keyword evidence="6" id="KW-0256">Endoplasmic reticulum</keyword>
<dbReference type="InterPro" id="IPR001841">
    <property type="entry name" value="Znf_RING"/>
</dbReference>
<dbReference type="PROSITE" id="PS50089">
    <property type="entry name" value="ZF_RING_2"/>
    <property type="match status" value="1"/>
</dbReference>
<comment type="subcellular location">
    <subcellularLocation>
        <location evidence="6">Endoplasmic reticulum membrane</location>
        <topology evidence="6">Single-pass type IV membrane protein</topology>
    </subcellularLocation>
</comment>
<evidence type="ECO:0000256" key="5">
    <source>
        <dbReference type="PROSITE-ProRule" id="PRU00175"/>
    </source>
</evidence>
<protein>
    <recommendedName>
        <fullName evidence="6">E3 ubiquitin-protein ligase RMA</fullName>
        <ecNumber evidence="6">2.3.2.27</ecNumber>
    </recommendedName>
    <alternativeName>
        <fullName evidence="6">Protein RING membrane-anchor</fullName>
    </alternativeName>
    <alternativeName>
        <fullName evidence="6">RING-type E3 ubiquitin transferase RMA</fullName>
    </alternativeName>
</protein>
<proteinExistence type="predicted"/>
<comment type="pathway">
    <text evidence="2 6">Protein modification; protein ubiquitination.</text>
</comment>
<dbReference type="GO" id="GO:0006511">
    <property type="term" value="P:ubiquitin-dependent protein catabolic process"/>
    <property type="evidence" value="ECO:0007669"/>
    <property type="project" value="UniProtKB-UniRule"/>
</dbReference>
<dbReference type="Gene3D" id="3.30.40.10">
    <property type="entry name" value="Zinc/RING finger domain, C3HC4 (zinc finger)"/>
    <property type="match status" value="1"/>
</dbReference>
<evidence type="ECO:0000256" key="2">
    <source>
        <dbReference type="ARBA" id="ARBA00004906"/>
    </source>
</evidence>
<dbReference type="GO" id="GO:0005789">
    <property type="term" value="C:endoplasmic reticulum membrane"/>
    <property type="evidence" value="ECO:0007669"/>
    <property type="project" value="UniProtKB-SubCell"/>
</dbReference>
<comment type="caution">
    <text evidence="9">The sequence shown here is derived from an EMBL/GenBank/DDBJ whole genome shotgun (WGS) entry which is preliminary data.</text>
</comment>